<dbReference type="AlphaFoldDB" id="A0A061RPD9"/>
<reference evidence="3" key="1">
    <citation type="submission" date="2014-05" db="EMBL/GenBank/DDBJ databases">
        <title>The transcriptome of the halophilic microalga Tetraselmis sp. GSL018 isolated from the Great Salt Lake, Utah.</title>
        <authorList>
            <person name="Jinkerson R.E."/>
            <person name="D'Adamo S."/>
            <person name="Posewitz M.C."/>
        </authorList>
    </citation>
    <scope>NUCLEOTIDE SEQUENCE</scope>
    <source>
        <strain evidence="3">GSL018</strain>
    </source>
</reference>
<evidence type="ECO:0000259" key="2">
    <source>
        <dbReference type="Pfam" id="PF23726"/>
    </source>
</evidence>
<organism evidence="3">
    <name type="scientific">Tetraselmis sp. GSL018</name>
    <dbReference type="NCBI Taxonomy" id="582737"/>
    <lineage>
        <taxon>Eukaryota</taxon>
        <taxon>Viridiplantae</taxon>
        <taxon>Chlorophyta</taxon>
        <taxon>core chlorophytes</taxon>
        <taxon>Chlorodendrophyceae</taxon>
        <taxon>Chlorodendrales</taxon>
        <taxon>Chlorodendraceae</taxon>
        <taxon>Tetraselmis</taxon>
    </lineage>
</organism>
<dbReference type="InterPro" id="IPR058543">
    <property type="entry name" value="Beta-prop_RSE1/DDB1/CPSF1_2nd"/>
</dbReference>
<feature type="region of interest" description="Disordered" evidence="1">
    <location>
        <begin position="211"/>
        <end position="259"/>
    </location>
</feature>
<sequence length="259" mass="28105">ACWVPADRPPAEGDPPHASLLLVSRSGSLYRLDLAGRSPPSEDGTRRPELEVTFSSSQYKAEDPARSVVALPGGGALVLTEPGDVEVALPVPDPAGGEALQKVQTRRGLGPVFDLLSPSGCGSLRVFRSSKRTDVLHESADEYPGLTDIWTLRTRASDRAHSLIVMSFVGSTRVLRSGWVLRDVSDRLGFISNERTVAVGLVADGIIAQVTQGPPRRQRPPRLHLQRAHGRRRARGRRDRRASDAADRQGLRLGPRRAV</sequence>
<accession>A0A061RPD9</accession>
<evidence type="ECO:0000256" key="1">
    <source>
        <dbReference type="SAM" id="MobiDB-lite"/>
    </source>
</evidence>
<dbReference type="InterPro" id="IPR050358">
    <property type="entry name" value="RSE1/DDB1/CFT1"/>
</dbReference>
<evidence type="ECO:0000313" key="3">
    <source>
        <dbReference type="EMBL" id="JAC72545.1"/>
    </source>
</evidence>
<dbReference type="Gene3D" id="2.130.10.10">
    <property type="entry name" value="YVTN repeat-like/Quinoprotein amine dehydrogenase"/>
    <property type="match status" value="1"/>
</dbReference>
<dbReference type="PANTHER" id="PTHR10644">
    <property type="entry name" value="DNA REPAIR/RNA PROCESSING CPSF FAMILY"/>
    <property type="match status" value="1"/>
</dbReference>
<gene>
    <name evidence="3" type="ORF">TSPGSL018_31068</name>
</gene>
<dbReference type="EMBL" id="GBEZ01013441">
    <property type="protein sequence ID" value="JAC72545.1"/>
    <property type="molecule type" value="Transcribed_RNA"/>
</dbReference>
<proteinExistence type="predicted"/>
<name>A0A061RPD9_9CHLO</name>
<feature type="domain" description="RSE1/DDB1/CPSF1 second beta-propeller" evidence="2">
    <location>
        <begin position="142"/>
        <end position="212"/>
    </location>
</feature>
<feature type="compositionally biased region" description="Basic and acidic residues" evidence="1">
    <location>
        <begin position="241"/>
        <end position="250"/>
    </location>
</feature>
<dbReference type="InterPro" id="IPR015943">
    <property type="entry name" value="WD40/YVTN_repeat-like_dom_sf"/>
</dbReference>
<feature type="compositionally biased region" description="Basic residues" evidence="1">
    <location>
        <begin position="216"/>
        <end position="240"/>
    </location>
</feature>
<feature type="non-terminal residue" evidence="3">
    <location>
        <position position="1"/>
    </location>
</feature>
<protein>
    <submittedName>
        <fullName evidence="3">Cleavage and polyadenylation specificity factor a subunit protein</fullName>
    </submittedName>
</protein>
<dbReference type="Pfam" id="PF23726">
    <property type="entry name" value="Beta-prop_RSE1_2nd"/>
    <property type="match status" value="1"/>
</dbReference>